<feature type="DNA-binding region" description="Homeobox" evidence="13">
    <location>
        <begin position="130"/>
        <end position="189"/>
    </location>
</feature>
<keyword evidence="5 13" id="KW-0371">Homeobox</keyword>
<evidence type="ECO:0000256" key="12">
    <source>
        <dbReference type="ARBA" id="ARBA00077562"/>
    </source>
</evidence>
<dbReference type="GO" id="GO:0000981">
    <property type="term" value="F:DNA-binding transcription factor activity, RNA polymerase II-specific"/>
    <property type="evidence" value="ECO:0007669"/>
    <property type="project" value="InterPro"/>
</dbReference>
<comment type="subcellular location">
    <subcellularLocation>
        <location evidence="1 13 14">Nucleus</location>
    </subcellularLocation>
</comment>
<keyword evidence="3" id="KW-0805">Transcription regulation</keyword>
<keyword evidence="6" id="KW-0804">Transcription</keyword>
<evidence type="ECO:0000256" key="13">
    <source>
        <dbReference type="PROSITE-ProRule" id="PRU00108"/>
    </source>
</evidence>
<reference evidence="18" key="1">
    <citation type="submission" date="2025-08" db="UniProtKB">
        <authorList>
            <consortium name="RefSeq"/>
        </authorList>
    </citation>
    <scope>IDENTIFICATION</scope>
</reference>
<dbReference type="PRINTS" id="PR00024">
    <property type="entry name" value="HOMEOBOX"/>
</dbReference>
<keyword evidence="2" id="KW-0217">Developmental protein</keyword>
<evidence type="ECO:0000256" key="3">
    <source>
        <dbReference type="ARBA" id="ARBA00023015"/>
    </source>
</evidence>
<dbReference type="KEGG" id="muo:115462156"/>
<accession>A0A6P7WXS6</accession>
<dbReference type="Pfam" id="PF00046">
    <property type="entry name" value="Homeodomain"/>
    <property type="match status" value="1"/>
</dbReference>
<proteinExistence type="inferred from homology"/>
<dbReference type="PROSITE" id="PS00027">
    <property type="entry name" value="HOMEOBOX_1"/>
    <property type="match status" value="1"/>
</dbReference>
<dbReference type="Gene3D" id="1.10.10.60">
    <property type="entry name" value="Homeodomain-like"/>
    <property type="match status" value="1"/>
</dbReference>
<organism evidence="17 18">
    <name type="scientific">Microcaecilia unicolor</name>
    <dbReference type="NCBI Taxonomy" id="1415580"/>
    <lineage>
        <taxon>Eukaryota</taxon>
        <taxon>Metazoa</taxon>
        <taxon>Chordata</taxon>
        <taxon>Craniata</taxon>
        <taxon>Vertebrata</taxon>
        <taxon>Euteleostomi</taxon>
        <taxon>Amphibia</taxon>
        <taxon>Gymnophiona</taxon>
        <taxon>Siphonopidae</taxon>
        <taxon>Microcaecilia</taxon>
    </lineage>
</organism>
<protein>
    <recommendedName>
        <fullName evidence="10">Homeobox protein HMX3</fullName>
    </recommendedName>
    <alternativeName>
        <fullName evidence="11">Homeobox protein H6 family member 3</fullName>
    </alternativeName>
    <alternativeName>
        <fullName evidence="12">Homeobox protein Nkx-5.1</fullName>
    </alternativeName>
</protein>
<keyword evidence="7 13" id="KW-0539">Nucleus</keyword>
<dbReference type="CDD" id="cd00086">
    <property type="entry name" value="homeodomain"/>
    <property type="match status" value="1"/>
</dbReference>
<dbReference type="SUPFAM" id="SSF46689">
    <property type="entry name" value="Homeodomain-like"/>
    <property type="match status" value="1"/>
</dbReference>
<evidence type="ECO:0000313" key="18">
    <source>
        <dbReference type="RefSeq" id="XP_030048042.1"/>
    </source>
</evidence>
<evidence type="ECO:0000256" key="11">
    <source>
        <dbReference type="ARBA" id="ARBA00076389"/>
    </source>
</evidence>
<feature type="compositionally biased region" description="Polar residues" evidence="15">
    <location>
        <begin position="72"/>
        <end position="101"/>
    </location>
</feature>
<dbReference type="RefSeq" id="XP_030048042.1">
    <property type="nucleotide sequence ID" value="XM_030192182.1"/>
</dbReference>
<dbReference type="GO" id="GO:0005634">
    <property type="term" value="C:nucleus"/>
    <property type="evidence" value="ECO:0007669"/>
    <property type="project" value="UniProtKB-SubCell"/>
</dbReference>
<evidence type="ECO:0000256" key="8">
    <source>
        <dbReference type="ARBA" id="ARBA00038165"/>
    </source>
</evidence>
<keyword evidence="17" id="KW-1185">Reference proteome</keyword>
<evidence type="ECO:0000313" key="17">
    <source>
        <dbReference type="Proteomes" id="UP000515156"/>
    </source>
</evidence>
<sequence length="256" mass="28501">MGDCAGQAPEETMSKAGEEVRRAPGTLKFTIESILRRSSVGEQARERSVFAGRARCCLEQQEEEEGQRRTLHANTGNGNRLPSSVPDLNTSCKAHSPNQSEPLLPASSPDPSEEGSPASQLSKRNPILPKKKTRTIFSKSQIFQLESTFDMKRYLSSAERACLANSLQLTETQVKIWFQNRRNKLKRQMTAELESPADQANDVTEPMALPAIYKDSAFVNQCLLPMSFPLLYPGSTIPYLCFPNPSKYFRLVDGDV</sequence>
<keyword evidence="4 13" id="KW-0238">DNA-binding</keyword>
<evidence type="ECO:0000256" key="6">
    <source>
        <dbReference type="ARBA" id="ARBA00023163"/>
    </source>
</evidence>
<evidence type="ECO:0000256" key="15">
    <source>
        <dbReference type="SAM" id="MobiDB-lite"/>
    </source>
</evidence>
<dbReference type="PANTHER" id="PTHR46110:SF5">
    <property type="entry name" value="SENSORY ORGAN HOMEOBOX"/>
    <property type="match status" value="1"/>
</dbReference>
<gene>
    <name evidence="18" type="primary">LOC115462156</name>
</gene>
<dbReference type="InterPro" id="IPR017970">
    <property type="entry name" value="Homeobox_CS"/>
</dbReference>
<dbReference type="PROSITE" id="PS50071">
    <property type="entry name" value="HOMEOBOX_2"/>
    <property type="match status" value="1"/>
</dbReference>
<dbReference type="FunFam" id="1.10.10.60:FF:000053">
    <property type="entry name" value="H6 family homeobox 2"/>
    <property type="match status" value="1"/>
</dbReference>
<feature type="region of interest" description="Disordered" evidence="15">
    <location>
        <begin position="60"/>
        <end position="130"/>
    </location>
</feature>
<name>A0A6P7WXS6_9AMPH</name>
<feature type="compositionally biased region" description="Basic and acidic residues" evidence="15">
    <location>
        <begin position="12"/>
        <end position="22"/>
    </location>
</feature>
<evidence type="ECO:0000256" key="9">
    <source>
        <dbReference type="ARBA" id="ARBA00054831"/>
    </source>
</evidence>
<dbReference type="InterPro" id="IPR051300">
    <property type="entry name" value="HMX_Homeobox_TF"/>
</dbReference>
<dbReference type="GeneID" id="115462156"/>
<feature type="domain" description="Homeobox" evidence="16">
    <location>
        <begin position="128"/>
        <end position="188"/>
    </location>
</feature>
<dbReference type="SMART" id="SM00389">
    <property type="entry name" value="HOX"/>
    <property type="match status" value="1"/>
</dbReference>
<evidence type="ECO:0000256" key="7">
    <source>
        <dbReference type="ARBA" id="ARBA00023242"/>
    </source>
</evidence>
<feature type="region of interest" description="Disordered" evidence="15">
    <location>
        <begin position="1"/>
        <end position="23"/>
    </location>
</feature>
<evidence type="ECO:0000256" key="10">
    <source>
        <dbReference type="ARBA" id="ARBA00071649"/>
    </source>
</evidence>
<evidence type="ECO:0000256" key="2">
    <source>
        <dbReference type="ARBA" id="ARBA00022473"/>
    </source>
</evidence>
<dbReference type="InterPro" id="IPR020479">
    <property type="entry name" value="HD_metazoa"/>
</dbReference>
<dbReference type="InterPro" id="IPR009057">
    <property type="entry name" value="Homeodomain-like_sf"/>
</dbReference>
<evidence type="ECO:0000259" key="16">
    <source>
        <dbReference type="PROSITE" id="PS50071"/>
    </source>
</evidence>
<evidence type="ECO:0000256" key="5">
    <source>
        <dbReference type="ARBA" id="ARBA00023155"/>
    </source>
</evidence>
<evidence type="ECO:0000256" key="14">
    <source>
        <dbReference type="RuleBase" id="RU000682"/>
    </source>
</evidence>
<evidence type="ECO:0000256" key="4">
    <source>
        <dbReference type="ARBA" id="ARBA00023125"/>
    </source>
</evidence>
<dbReference type="Proteomes" id="UP000515156">
    <property type="component" value="Chromosome 2"/>
</dbReference>
<comment type="similarity">
    <text evidence="8">Belongs to the HMX homeobox family.</text>
</comment>
<dbReference type="GO" id="GO:0000977">
    <property type="term" value="F:RNA polymerase II transcription regulatory region sequence-specific DNA binding"/>
    <property type="evidence" value="ECO:0007669"/>
    <property type="project" value="TreeGrafter"/>
</dbReference>
<comment type="function">
    <text evidence="9">Transcription factor involved in specification of neuronal cell types and which is required for inner ear and hypothalamus development. Binds to the 5'-CAAGTG-3' core sequence. May act as a stage-specific inhibitor of anf1 in the anterior neural plate during the development.</text>
</comment>
<dbReference type="AlphaFoldDB" id="A0A6P7WXS6"/>
<dbReference type="OrthoDB" id="6159439at2759"/>
<evidence type="ECO:0000256" key="1">
    <source>
        <dbReference type="ARBA" id="ARBA00004123"/>
    </source>
</evidence>
<dbReference type="InParanoid" id="A0A6P7WXS6"/>
<dbReference type="PANTHER" id="PTHR46110">
    <property type="entry name" value="HOMEOBOX PROTEIN HMX"/>
    <property type="match status" value="1"/>
</dbReference>
<dbReference type="InterPro" id="IPR001356">
    <property type="entry name" value="HD"/>
</dbReference>